<dbReference type="EMBL" id="MLJW01002939">
    <property type="protein sequence ID" value="OIQ73255.1"/>
    <property type="molecule type" value="Genomic_DNA"/>
</dbReference>
<organism evidence="1">
    <name type="scientific">mine drainage metagenome</name>
    <dbReference type="NCBI Taxonomy" id="410659"/>
    <lineage>
        <taxon>unclassified sequences</taxon>
        <taxon>metagenomes</taxon>
        <taxon>ecological metagenomes</taxon>
    </lineage>
</organism>
<name>A0A1J5PZQ1_9ZZZZ</name>
<evidence type="ECO:0000313" key="1">
    <source>
        <dbReference type="EMBL" id="OIQ73255.1"/>
    </source>
</evidence>
<gene>
    <name evidence="1" type="ORF">GALL_451080</name>
</gene>
<dbReference type="AlphaFoldDB" id="A0A1J5PZQ1"/>
<reference evidence="1" key="1">
    <citation type="submission" date="2016-10" db="EMBL/GenBank/DDBJ databases">
        <title>Sequence of Gallionella enrichment culture.</title>
        <authorList>
            <person name="Poehlein A."/>
            <person name="Muehling M."/>
            <person name="Daniel R."/>
        </authorList>
    </citation>
    <scope>NUCLEOTIDE SEQUENCE</scope>
</reference>
<sequence>MFESHSAVHACVVHDQGLRIAPQQSERLHLERAGTVVVQGQPVGDALHLILRQGQVEADALLRPFAVALQIVLVALQVGLLRIAH</sequence>
<comment type="caution">
    <text evidence="1">The sequence shown here is derived from an EMBL/GenBank/DDBJ whole genome shotgun (WGS) entry which is preliminary data.</text>
</comment>
<protein>
    <submittedName>
        <fullName evidence="1">Uncharacterized protein</fullName>
    </submittedName>
</protein>
<accession>A0A1J5PZQ1</accession>
<proteinExistence type="predicted"/>